<evidence type="ECO:0000256" key="1">
    <source>
        <dbReference type="SAM" id="MobiDB-lite"/>
    </source>
</evidence>
<dbReference type="AlphaFoldDB" id="A0A9P5TAJ5"/>
<proteinExistence type="predicted"/>
<dbReference type="InterPro" id="IPR032675">
    <property type="entry name" value="LRR_dom_sf"/>
</dbReference>
<dbReference type="InterPro" id="IPR001810">
    <property type="entry name" value="F-box_dom"/>
</dbReference>
<dbReference type="PANTHER" id="PTHR38926:SF5">
    <property type="entry name" value="F-BOX AND LEUCINE-RICH REPEAT PROTEIN 6"/>
    <property type="match status" value="1"/>
</dbReference>
<gene>
    <name evidence="3" type="ORF">DFH94DRAFT_825601</name>
</gene>
<evidence type="ECO:0000313" key="4">
    <source>
        <dbReference type="Proteomes" id="UP000759537"/>
    </source>
</evidence>
<dbReference type="Gene3D" id="3.80.10.10">
    <property type="entry name" value="Ribonuclease Inhibitor"/>
    <property type="match status" value="1"/>
</dbReference>
<evidence type="ECO:0000259" key="2">
    <source>
        <dbReference type="PROSITE" id="PS50181"/>
    </source>
</evidence>
<reference evidence="3" key="2">
    <citation type="journal article" date="2020" name="Nat. Commun.">
        <title>Large-scale genome sequencing of mycorrhizal fungi provides insights into the early evolution of symbiotic traits.</title>
        <authorList>
            <person name="Miyauchi S."/>
            <person name="Kiss E."/>
            <person name="Kuo A."/>
            <person name="Drula E."/>
            <person name="Kohler A."/>
            <person name="Sanchez-Garcia M."/>
            <person name="Morin E."/>
            <person name="Andreopoulos B."/>
            <person name="Barry K.W."/>
            <person name="Bonito G."/>
            <person name="Buee M."/>
            <person name="Carver A."/>
            <person name="Chen C."/>
            <person name="Cichocki N."/>
            <person name="Clum A."/>
            <person name="Culley D."/>
            <person name="Crous P.W."/>
            <person name="Fauchery L."/>
            <person name="Girlanda M."/>
            <person name="Hayes R.D."/>
            <person name="Keri Z."/>
            <person name="LaButti K."/>
            <person name="Lipzen A."/>
            <person name="Lombard V."/>
            <person name="Magnuson J."/>
            <person name="Maillard F."/>
            <person name="Murat C."/>
            <person name="Nolan M."/>
            <person name="Ohm R.A."/>
            <person name="Pangilinan J."/>
            <person name="Pereira M.F."/>
            <person name="Perotto S."/>
            <person name="Peter M."/>
            <person name="Pfister S."/>
            <person name="Riley R."/>
            <person name="Sitrit Y."/>
            <person name="Stielow J.B."/>
            <person name="Szollosi G."/>
            <person name="Zifcakova L."/>
            <person name="Stursova M."/>
            <person name="Spatafora J.W."/>
            <person name="Tedersoo L."/>
            <person name="Vaario L.M."/>
            <person name="Yamada A."/>
            <person name="Yan M."/>
            <person name="Wang P."/>
            <person name="Xu J."/>
            <person name="Bruns T."/>
            <person name="Baldrian P."/>
            <person name="Vilgalys R."/>
            <person name="Dunand C."/>
            <person name="Henrissat B."/>
            <person name="Grigoriev I.V."/>
            <person name="Hibbett D."/>
            <person name="Nagy L.G."/>
            <person name="Martin F.M."/>
        </authorList>
    </citation>
    <scope>NUCLEOTIDE SEQUENCE</scope>
    <source>
        <strain evidence="3">Prilba</strain>
    </source>
</reference>
<protein>
    <recommendedName>
        <fullName evidence="2">F-box domain-containing protein</fullName>
    </recommendedName>
</protein>
<dbReference type="Gene3D" id="1.20.1280.50">
    <property type="match status" value="1"/>
</dbReference>
<dbReference type="SUPFAM" id="SSF81383">
    <property type="entry name" value="F-box domain"/>
    <property type="match status" value="1"/>
</dbReference>
<keyword evidence="4" id="KW-1185">Reference proteome</keyword>
<dbReference type="OrthoDB" id="3365698at2759"/>
<dbReference type="EMBL" id="WHVB01000006">
    <property type="protein sequence ID" value="KAF8481676.1"/>
    <property type="molecule type" value="Genomic_DNA"/>
</dbReference>
<organism evidence="3 4">
    <name type="scientific">Russula ochroleuca</name>
    <dbReference type="NCBI Taxonomy" id="152965"/>
    <lineage>
        <taxon>Eukaryota</taxon>
        <taxon>Fungi</taxon>
        <taxon>Dikarya</taxon>
        <taxon>Basidiomycota</taxon>
        <taxon>Agaricomycotina</taxon>
        <taxon>Agaricomycetes</taxon>
        <taxon>Russulales</taxon>
        <taxon>Russulaceae</taxon>
        <taxon>Russula</taxon>
    </lineage>
</organism>
<dbReference type="PANTHER" id="PTHR38926">
    <property type="entry name" value="F-BOX DOMAIN CONTAINING PROTEIN, EXPRESSED"/>
    <property type="match status" value="1"/>
</dbReference>
<comment type="caution">
    <text evidence="3">The sequence shown here is derived from an EMBL/GenBank/DDBJ whole genome shotgun (WGS) entry which is preliminary data.</text>
</comment>
<sequence length="512" mass="57511">MVPDSSDSPKSCLHTLDNKIKLLEESTHALKRYRNTFVPILSLPTEILSIIFSLLPSFGILDPSLPIAPTPISHVCHRWRDISLNMPYLWSHINFTKLTPAGTAEMLARAKMAPLHLEAKTSQWSMEKFEAFKRQVKAHIHHTRQLSIMATPQYLMQMFRRLVSSAPSLEKFSIAKFSQSNSPLTISVNLFDGIAPKLIYLRLDNCGIRWESPFLKGLRDLELFSFPAGARVTVDAWLNALNQMPQLERLILHDGIPIYSAIPLPGPHVVLSSLTELDISASVRDCADDTEELQSLFIGGNKTRAEIVAWTMPRQDIDDELCNSIDLTGIRLVRVAFSILNRNWRPGMDIPLYDTLLTALPLNSITSLTVKLERVRLFSTAVPAFREMIEKASHGDPLLPSLEELVLVDVYLNALKVYYLRNMLIEVIELGSPLRTLDLRTCFATNRAVQFLGEIVADVHGPREKYVKSIDSTMCLGWDIAWDIDDVDSDGDGGGDDDDDETSSTDSEFPLQ</sequence>
<name>A0A9P5TAJ5_9AGAM</name>
<dbReference type="SUPFAM" id="SSF52047">
    <property type="entry name" value="RNI-like"/>
    <property type="match status" value="1"/>
</dbReference>
<reference evidence="3" key="1">
    <citation type="submission" date="2019-10" db="EMBL/GenBank/DDBJ databases">
        <authorList>
            <consortium name="DOE Joint Genome Institute"/>
            <person name="Kuo A."/>
            <person name="Miyauchi S."/>
            <person name="Kiss E."/>
            <person name="Drula E."/>
            <person name="Kohler A."/>
            <person name="Sanchez-Garcia M."/>
            <person name="Andreopoulos B."/>
            <person name="Barry K.W."/>
            <person name="Bonito G."/>
            <person name="Buee M."/>
            <person name="Carver A."/>
            <person name="Chen C."/>
            <person name="Cichocki N."/>
            <person name="Clum A."/>
            <person name="Culley D."/>
            <person name="Crous P.W."/>
            <person name="Fauchery L."/>
            <person name="Girlanda M."/>
            <person name="Hayes R."/>
            <person name="Keri Z."/>
            <person name="LaButti K."/>
            <person name="Lipzen A."/>
            <person name="Lombard V."/>
            <person name="Magnuson J."/>
            <person name="Maillard F."/>
            <person name="Morin E."/>
            <person name="Murat C."/>
            <person name="Nolan M."/>
            <person name="Ohm R."/>
            <person name="Pangilinan J."/>
            <person name="Pereira M."/>
            <person name="Perotto S."/>
            <person name="Peter M."/>
            <person name="Riley R."/>
            <person name="Sitrit Y."/>
            <person name="Stielow B."/>
            <person name="Szollosi G."/>
            <person name="Zifcakova L."/>
            <person name="Stursova M."/>
            <person name="Spatafora J.W."/>
            <person name="Tedersoo L."/>
            <person name="Vaario L.-M."/>
            <person name="Yamada A."/>
            <person name="Yan M."/>
            <person name="Wang P."/>
            <person name="Xu J."/>
            <person name="Bruns T."/>
            <person name="Baldrian P."/>
            <person name="Vilgalys R."/>
            <person name="Henrissat B."/>
            <person name="Grigoriev I.V."/>
            <person name="Hibbett D."/>
            <person name="Nagy L.G."/>
            <person name="Martin F.M."/>
        </authorList>
    </citation>
    <scope>NUCLEOTIDE SEQUENCE</scope>
    <source>
        <strain evidence="3">Prilba</strain>
    </source>
</reference>
<dbReference type="Proteomes" id="UP000759537">
    <property type="component" value="Unassembled WGS sequence"/>
</dbReference>
<dbReference type="PROSITE" id="PS50181">
    <property type="entry name" value="FBOX"/>
    <property type="match status" value="1"/>
</dbReference>
<dbReference type="InterPro" id="IPR036047">
    <property type="entry name" value="F-box-like_dom_sf"/>
</dbReference>
<feature type="compositionally biased region" description="Acidic residues" evidence="1">
    <location>
        <begin position="487"/>
        <end position="503"/>
    </location>
</feature>
<evidence type="ECO:0000313" key="3">
    <source>
        <dbReference type="EMBL" id="KAF8481676.1"/>
    </source>
</evidence>
<feature type="domain" description="F-box" evidence="2">
    <location>
        <begin position="37"/>
        <end position="93"/>
    </location>
</feature>
<accession>A0A9P5TAJ5</accession>
<feature type="region of interest" description="Disordered" evidence="1">
    <location>
        <begin position="487"/>
        <end position="512"/>
    </location>
</feature>